<protein>
    <submittedName>
        <fullName evidence="2">Uncharacterized protein</fullName>
    </submittedName>
</protein>
<organism evidence="1 2">
    <name type="scientific">Panagrolaimus sp. ES5</name>
    <dbReference type="NCBI Taxonomy" id="591445"/>
    <lineage>
        <taxon>Eukaryota</taxon>
        <taxon>Metazoa</taxon>
        <taxon>Ecdysozoa</taxon>
        <taxon>Nematoda</taxon>
        <taxon>Chromadorea</taxon>
        <taxon>Rhabditida</taxon>
        <taxon>Tylenchina</taxon>
        <taxon>Panagrolaimomorpha</taxon>
        <taxon>Panagrolaimoidea</taxon>
        <taxon>Panagrolaimidae</taxon>
        <taxon>Panagrolaimus</taxon>
    </lineage>
</organism>
<proteinExistence type="predicted"/>
<name>A0AC34GN63_9BILA</name>
<evidence type="ECO:0000313" key="1">
    <source>
        <dbReference type="Proteomes" id="UP000887579"/>
    </source>
</evidence>
<evidence type="ECO:0000313" key="2">
    <source>
        <dbReference type="WBParaSite" id="ES5_v2.g471.t1"/>
    </source>
</evidence>
<dbReference type="Proteomes" id="UP000887579">
    <property type="component" value="Unplaced"/>
</dbReference>
<accession>A0AC34GN63</accession>
<dbReference type="WBParaSite" id="ES5_v2.g471.t1">
    <property type="protein sequence ID" value="ES5_v2.g471.t1"/>
    <property type="gene ID" value="ES5_v2.g471"/>
</dbReference>
<reference evidence="2" key="1">
    <citation type="submission" date="2022-11" db="UniProtKB">
        <authorList>
            <consortium name="WormBaseParasite"/>
        </authorList>
    </citation>
    <scope>IDENTIFICATION</scope>
</reference>
<sequence length="473" mass="54470">MAYLRCPDRLSTVYEDDDTNTTSVAGKNNSSLCGNSRASILEAEMQAYSETNCKCEKFACVMNEYKSLKLKMQAHCNNSVLGNSQISFLEEEMQVYANDICKCDQFQAIVNEYKDLIQNFKNVKVDPNVNQAETVKLKEELEKAKIESEEYKKAAESSKKANDGLKLKLEEAKDQIQNLQKEFQATKLDDENEKKLITTLEIQINALKSNTEDIIRSKNEEIGKLNEKLKDSEKLTQQLQINIKLYQEEKEDFQKLNSLIIDENTEFKKSSEEIISKLRDKLAELDKKFEKSKEENRITLKSLQDAQNEIQSLKEASEQNVEVDADSTSSDDEVDFNAIEPSVLNVTTISIFASPFFQKTKSARCPVVDKYRRISNIHWKFINEFKEIVVVAILPSKQKIRNFTFDYKFGNGYIYKCLNCEVYIETLKKKNKEKQTMGNRGKIFFTEINGEYIVKTGGHRDGCLKIHEIESLE</sequence>